<dbReference type="Ensembl" id="ENSLOCT00000014135.1">
    <property type="protein sequence ID" value="ENSLOCP00000014106.1"/>
    <property type="gene ID" value="ENSLOCG00000011478.1"/>
</dbReference>
<dbReference type="PANTHER" id="PTHR15375">
    <property type="entry name" value="ACTIVATOR OF S-PHASE KINASE-RELATED"/>
    <property type="match status" value="1"/>
</dbReference>
<dbReference type="GO" id="GO:0003676">
    <property type="term" value="F:nucleic acid binding"/>
    <property type="evidence" value="ECO:0007669"/>
    <property type="project" value="InterPro"/>
</dbReference>
<organism evidence="8 9">
    <name type="scientific">Lepisosteus oculatus</name>
    <name type="common">Spotted gar</name>
    <dbReference type="NCBI Taxonomy" id="7918"/>
    <lineage>
        <taxon>Eukaryota</taxon>
        <taxon>Metazoa</taxon>
        <taxon>Chordata</taxon>
        <taxon>Craniata</taxon>
        <taxon>Vertebrata</taxon>
        <taxon>Euteleostomi</taxon>
        <taxon>Actinopterygii</taxon>
        <taxon>Neopterygii</taxon>
        <taxon>Holostei</taxon>
        <taxon>Semionotiformes</taxon>
        <taxon>Lepisosteidae</taxon>
        <taxon>Lepisosteus</taxon>
    </lineage>
</organism>
<dbReference type="InterPro" id="IPR036420">
    <property type="entry name" value="BRCT_dom_sf"/>
</dbReference>
<dbReference type="InterPro" id="IPR038545">
    <property type="entry name" value="Znf_DBF_sf"/>
</dbReference>
<evidence type="ECO:0000256" key="4">
    <source>
        <dbReference type="PROSITE-ProRule" id="PRU00600"/>
    </source>
</evidence>
<keyword evidence="1" id="KW-0479">Metal-binding</keyword>
<evidence type="ECO:0008006" key="10">
    <source>
        <dbReference type="Google" id="ProtNLM"/>
    </source>
</evidence>
<evidence type="ECO:0000259" key="7">
    <source>
        <dbReference type="PROSITE" id="PS51265"/>
    </source>
</evidence>
<proteinExistence type="predicted"/>
<evidence type="ECO:0000256" key="5">
    <source>
        <dbReference type="SAM" id="MobiDB-lite"/>
    </source>
</evidence>
<keyword evidence="9" id="KW-1185">Reference proteome</keyword>
<reference evidence="8" key="2">
    <citation type="submission" date="2025-08" db="UniProtKB">
        <authorList>
            <consortium name="Ensembl"/>
        </authorList>
    </citation>
    <scope>IDENTIFICATION</scope>
</reference>
<feature type="region of interest" description="Disordered" evidence="5">
    <location>
        <begin position="62"/>
        <end position="97"/>
    </location>
</feature>
<dbReference type="PROSITE" id="PS51265">
    <property type="entry name" value="ZF_DBF4"/>
    <property type="match status" value="1"/>
</dbReference>
<dbReference type="AlphaFoldDB" id="W5N0E7"/>
<evidence type="ECO:0000256" key="2">
    <source>
        <dbReference type="ARBA" id="ARBA00022771"/>
    </source>
</evidence>
<feature type="domain" description="DBF4-type" evidence="7">
    <location>
        <begin position="250"/>
        <end position="299"/>
    </location>
</feature>
<dbReference type="FunFam" id="6.10.250.3410:FF:000001">
    <property type="entry name" value="Protein DBF4 homolog A"/>
    <property type="match status" value="1"/>
</dbReference>
<dbReference type="InterPro" id="IPR051590">
    <property type="entry name" value="Replication_Regulatory_Kinase"/>
</dbReference>
<dbReference type="InterPro" id="IPR006572">
    <property type="entry name" value="Znf_DBF"/>
</dbReference>
<dbReference type="Gene3D" id="6.10.250.3410">
    <property type="entry name" value="DBF zinc finger"/>
    <property type="match status" value="1"/>
</dbReference>
<dbReference type="PROSITE" id="PS50172">
    <property type="entry name" value="BRCT"/>
    <property type="match status" value="1"/>
</dbReference>
<feature type="domain" description="BRCT" evidence="6">
    <location>
        <begin position="10"/>
        <end position="63"/>
    </location>
</feature>
<dbReference type="STRING" id="7918.ENSLOCP00000014106"/>
<sequence>MQWLDEELSPGSQPLAGKTFYLDGLKSKHAALLVEAIGRLGGKVESFLSKDVSFVLSGSREARGDCGSQPAAGTAAACSKNPARRREGRARGSQRSVDSVVCGSRGKVLLGKVIRNSEEHSEGSSVLAQARSWDIKILHVDGILHDISVGVRLWRQALPAVSSKSLCIYSCFVIAVKTAGRLKQPFVKVEDSSRCYRPLYQHFVSFPELDFTRPDRFSPFVSPLPPGKEEDCEQNRVKNESRALTSMGARQPQRGFCECCQQTFPGLSEHLQSEQHRLFAQDSSHYSVVDRLISQMLPEFVERLPGAALRADAGQ</sequence>
<dbReference type="OMA" id="SSHRTRW"/>
<evidence type="ECO:0000313" key="9">
    <source>
        <dbReference type="Proteomes" id="UP000018468"/>
    </source>
</evidence>
<evidence type="ECO:0000259" key="6">
    <source>
        <dbReference type="PROSITE" id="PS50172"/>
    </source>
</evidence>
<evidence type="ECO:0000256" key="3">
    <source>
        <dbReference type="ARBA" id="ARBA00022833"/>
    </source>
</evidence>
<dbReference type="GeneTree" id="ENSGT00530000063909"/>
<dbReference type="HOGENOM" id="CLU_030726_1_0_1"/>
<name>W5N0E7_LEPOC</name>
<protein>
    <recommendedName>
        <fullName evidence="10">DBF4-type domain-containing protein</fullName>
    </recommendedName>
</protein>
<accession>W5N0E7</accession>
<keyword evidence="2 4" id="KW-0863">Zinc-finger</keyword>
<dbReference type="InterPro" id="IPR001357">
    <property type="entry name" value="BRCT_dom"/>
</dbReference>
<reference evidence="8" key="3">
    <citation type="submission" date="2025-09" db="UniProtKB">
        <authorList>
            <consortium name="Ensembl"/>
        </authorList>
    </citation>
    <scope>IDENTIFICATION</scope>
</reference>
<dbReference type="Proteomes" id="UP000018468">
    <property type="component" value="Linkage group LG15"/>
</dbReference>
<dbReference type="Bgee" id="ENSLOCG00000011478">
    <property type="expression patterns" value="Expressed in ovary and 13 other cell types or tissues"/>
</dbReference>
<dbReference type="PANTHER" id="PTHR15375:SF24">
    <property type="entry name" value="PROTEIN DBF4 HOMOLOG B"/>
    <property type="match status" value="1"/>
</dbReference>
<dbReference type="GO" id="GO:0008270">
    <property type="term" value="F:zinc ion binding"/>
    <property type="evidence" value="ECO:0007669"/>
    <property type="project" value="UniProtKB-KW"/>
</dbReference>
<dbReference type="SMART" id="SM00586">
    <property type="entry name" value="ZnF_DBF"/>
    <property type="match status" value="1"/>
</dbReference>
<evidence type="ECO:0000313" key="8">
    <source>
        <dbReference type="Ensembl" id="ENSLOCP00000014106.1"/>
    </source>
</evidence>
<dbReference type="Gene3D" id="2.10.50.40">
    <property type="match status" value="1"/>
</dbReference>
<dbReference type="Pfam" id="PF07535">
    <property type="entry name" value="zf-DBF"/>
    <property type="match status" value="1"/>
</dbReference>
<reference evidence="9" key="1">
    <citation type="submission" date="2011-12" db="EMBL/GenBank/DDBJ databases">
        <title>The Draft Genome of Lepisosteus oculatus.</title>
        <authorList>
            <consortium name="The Broad Institute Genome Assembly &amp; Analysis Group"/>
            <consortium name="Computational R&amp;D Group"/>
            <consortium name="and Sequencing Platform"/>
            <person name="Di Palma F."/>
            <person name="Alfoldi J."/>
            <person name="Johnson J."/>
            <person name="Berlin A."/>
            <person name="Gnerre S."/>
            <person name="Jaffe D."/>
            <person name="MacCallum I."/>
            <person name="Young S."/>
            <person name="Walker B.J."/>
            <person name="Lander E.S."/>
            <person name="Lindblad-Toh K."/>
        </authorList>
    </citation>
    <scope>NUCLEOTIDE SEQUENCE [LARGE SCALE GENOMIC DNA]</scope>
</reference>
<dbReference type="GO" id="GO:0005634">
    <property type="term" value="C:nucleus"/>
    <property type="evidence" value="ECO:0007669"/>
    <property type="project" value="UniProtKB-ARBA"/>
</dbReference>
<keyword evidence="3" id="KW-0862">Zinc</keyword>
<dbReference type="eggNOG" id="KOG4139">
    <property type="taxonomic scope" value="Eukaryota"/>
</dbReference>
<dbReference type="InParanoid" id="W5N0E7"/>
<dbReference type="EMBL" id="AHAT01022975">
    <property type="status" value="NOT_ANNOTATED_CDS"/>
    <property type="molecule type" value="Genomic_DNA"/>
</dbReference>
<evidence type="ECO:0000256" key="1">
    <source>
        <dbReference type="ARBA" id="ARBA00022723"/>
    </source>
</evidence>
<dbReference type="SUPFAM" id="SSF52113">
    <property type="entry name" value="BRCT domain"/>
    <property type="match status" value="1"/>
</dbReference>